<keyword evidence="1" id="KW-0732">Signal</keyword>
<sequence length="184" mass="20793">MRLLLLLTITTLGVMTPLHAQSVKKNKMQDIHAQPYIQHVMKLAPIFSSKKEKVYVTFIHNVGIDTADEFFMEVIHESGHKSRDTVTPDIFDSLTMHIDGKQVVKKAFSPRDIRVNMPKVVGSTVTLTQTVRIPITKEIMDQMLSAQNIQFSVKLRNSTLPVESTITDSTLSKVQKSLPKFMNT</sequence>
<comment type="caution">
    <text evidence="2">The sequence shown here is derived from an EMBL/GenBank/DDBJ whole genome shotgun (WGS) entry which is preliminary data.</text>
</comment>
<evidence type="ECO:0000313" key="2">
    <source>
        <dbReference type="EMBL" id="NIZ41168.1"/>
    </source>
</evidence>
<proteinExistence type="predicted"/>
<keyword evidence="3" id="KW-1185">Reference proteome</keyword>
<dbReference type="AlphaFoldDB" id="A0A968GCM3"/>
<dbReference type="RefSeq" id="WP_167700737.1">
    <property type="nucleotide sequence ID" value="NZ_CP118174.1"/>
</dbReference>
<reference evidence="2 3" key="1">
    <citation type="submission" date="2020-03" db="EMBL/GenBank/DDBJ databases">
        <title>Spirochaetal bacteria isolated from arthropods constitute a novel genus Entomospira genus novum within the order Spirochaetales.</title>
        <authorList>
            <person name="Grana-Miraglia L."/>
            <person name="Sikutova S."/>
            <person name="Fingerle V."/>
            <person name="Sing A."/>
            <person name="Castillo-Ramirez S."/>
            <person name="Margos G."/>
            <person name="Rudolf I."/>
        </authorList>
    </citation>
    <scope>NUCLEOTIDE SEQUENCE [LARGE SCALE GENOMIC DNA]</scope>
    <source>
        <strain evidence="2 3">BR193</strain>
    </source>
</reference>
<organism evidence="2 3">
    <name type="scientific">Entomospira entomophila</name>
    <dbReference type="NCBI Taxonomy" id="2719988"/>
    <lineage>
        <taxon>Bacteria</taxon>
        <taxon>Pseudomonadati</taxon>
        <taxon>Spirochaetota</taxon>
        <taxon>Spirochaetia</taxon>
        <taxon>Spirochaetales</taxon>
        <taxon>Spirochaetaceae</taxon>
        <taxon>Entomospira</taxon>
    </lineage>
</organism>
<accession>A0A968GCM3</accession>
<evidence type="ECO:0000256" key="1">
    <source>
        <dbReference type="SAM" id="SignalP"/>
    </source>
</evidence>
<feature type="chain" id="PRO_5037467247" evidence="1">
    <location>
        <begin position="21"/>
        <end position="184"/>
    </location>
</feature>
<name>A0A968GCM3_9SPIO</name>
<evidence type="ECO:0000313" key="3">
    <source>
        <dbReference type="Proteomes" id="UP000711995"/>
    </source>
</evidence>
<dbReference type="EMBL" id="JAATLJ010000001">
    <property type="protein sequence ID" value="NIZ41168.1"/>
    <property type="molecule type" value="Genomic_DNA"/>
</dbReference>
<protein>
    <submittedName>
        <fullName evidence="2">Uncharacterized protein</fullName>
    </submittedName>
</protein>
<dbReference type="Proteomes" id="UP000711995">
    <property type="component" value="Unassembled WGS sequence"/>
</dbReference>
<feature type="signal peptide" evidence="1">
    <location>
        <begin position="1"/>
        <end position="20"/>
    </location>
</feature>
<gene>
    <name evidence="2" type="ORF">HCT14_06590</name>
</gene>